<comment type="caution">
    <text evidence="12">The sequence shown here is derived from an EMBL/GenBank/DDBJ whole genome shotgun (WGS) entry which is preliminary data.</text>
</comment>
<dbReference type="PROSITE" id="PS00028">
    <property type="entry name" value="ZINC_FINGER_C2H2_1"/>
    <property type="match status" value="2"/>
</dbReference>
<dbReference type="GO" id="GO:0005634">
    <property type="term" value="C:nucleus"/>
    <property type="evidence" value="ECO:0007669"/>
    <property type="project" value="UniProtKB-SubCell"/>
</dbReference>
<protein>
    <recommendedName>
        <fullName evidence="11">C2H2-type domain-containing protein</fullName>
    </recommendedName>
</protein>
<dbReference type="SUPFAM" id="SSF57667">
    <property type="entry name" value="beta-beta-alpha zinc fingers"/>
    <property type="match status" value="1"/>
</dbReference>
<name>A0AAV0FIB1_9ASTE</name>
<dbReference type="GO" id="GO:0008270">
    <property type="term" value="F:zinc ion binding"/>
    <property type="evidence" value="ECO:0007669"/>
    <property type="project" value="UniProtKB-KW"/>
</dbReference>
<comment type="subcellular location">
    <subcellularLocation>
        <location evidence="1">Nucleus</location>
    </subcellularLocation>
</comment>
<keyword evidence="13" id="KW-1185">Reference proteome</keyword>
<dbReference type="Proteomes" id="UP001152523">
    <property type="component" value="Unassembled WGS sequence"/>
</dbReference>
<dbReference type="EMBL" id="CAMAPF010000987">
    <property type="protein sequence ID" value="CAH9135385.1"/>
    <property type="molecule type" value="Genomic_DNA"/>
</dbReference>
<feature type="region of interest" description="Disordered" evidence="10">
    <location>
        <begin position="174"/>
        <end position="193"/>
    </location>
</feature>
<gene>
    <name evidence="12" type="ORF">CEPIT_LOCUS34468</name>
</gene>
<evidence type="ECO:0000256" key="10">
    <source>
        <dbReference type="SAM" id="MobiDB-lite"/>
    </source>
</evidence>
<evidence type="ECO:0000256" key="8">
    <source>
        <dbReference type="ARBA" id="ARBA00023242"/>
    </source>
</evidence>
<proteinExistence type="predicted"/>
<keyword evidence="7" id="KW-0804">Transcription</keyword>
<dbReference type="AlphaFoldDB" id="A0AAV0FIB1"/>
<dbReference type="SMART" id="SM00355">
    <property type="entry name" value="ZnF_C2H2"/>
    <property type="match status" value="2"/>
</dbReference>
<organism evidence="12 13">
    <name type="scientific">Cuscuta epithymum</name>
    <dbReference type="NCBI Taxonomy" id="186058"/>
    <lineage>
        <taxon>Eukaryota</taxon>
        <taxon>Viridiplantae</taxon>
        <taxon>Streptophyta</taxon>
        <taxon>Embryophyta</taxon>
        <taxon>Tracheophyta</taxon>
        <taxon>Spermatophyta</taxon>
        <taxon>Magnoliopsida</taxon>
        <taxon>eudicotyledons</taxon>
        <taxon>Gunneridae</taxon>
        <taxon>Pentapetalae</taxon>
        <taxon>asterids</taxon>
        <taxon>lamiids</taxon>
        <taxon>Solanales</taxon>
        <taxon>Convolvulaceae</taxon>
        <taxon>Cuscuteae</taxon>
        <taxon>Cuscuta</taxon>
        <taxon>Cuscuta subgen. Cuscuta</taxon>
    </lineage>
</organism>
<evidence type="ECO:0000256" key="9">
    <source>
        <dbReference type="PROSITE-ProRule" id="PRU00042"/>
    </source>
</evidence>
<evidence type="ECO:0000313" key="12">
    <source>
        <dbReference type="EMBL" id="CAH9135385.1"/>
    </source>
</evidence>
<reference evidence="12" key="1">
    <citation type="submission" date="2022-07" db="EMBL/GenBank/DDBJ databases">
        <authorList>
            <person name="Macas J."/>
            <person name="Novak P."/>
            <person name="Neumann P."/>
        </authorList>
    </citation>
    <scope>NUCLEOTIDE SEQUENCE</scope>
</reference>
<evidence type="ECO:0000256" key="7">
    <source>
        <dbReference type="ARBA" id="ARBA00023163"/>
    </source>
</evidence>
<evidence type="ECO:0000256" key="1">
    <source>
        <dbReference type="ARBA" id="ARBA00004123"/>
    </source>
</evidence>
<dbReference type="InterPro" id="IPR013087">
    <property type="entry name" value="Znf_C2H2_type"/>
</dbReference>
<dbReference type="Pfam" id="PF13912">
    <property type="entry name" value="zf-C2H2_6"/>
    <property type="match status" value="2"/>
</dbReference>
<keyword evidence="3" id="KW-0677">Repeat</keyword>
<keyword evidence="8" id="KW-0539">Nucleus</keyword>
<feature type="domain" description="C2H2-type" evidence="11">
    <location>
        <begin position="48"/>
        <end position="75"/>
    </location>
</feature>
<evidence type="ECO:0000256" key="3">
    <source>
        <dbReference type="ARBA" id="ARBA00022737"/>
    </source>
</evidence>
<dbReference type="PANTHER" id="PTHR26374">
    <property type="entry name" value="ZINC FINGER PROTEIN ZAT5"/>
    <property type="match status" value="1"/>
</dbReference>
<evidence type="ECO:0000256" key="6">
    <source>
        <dbReference type="ARBA" id="ARBA00023015"/>
    </source>
</evidence>
<keyword evidence="5" id="KW-0862">Zinc</keyword>
<evidence type="ECO:0000259" key="11">
    <source>
        <dbReference type="PROSITE" id="PS50157"/>
    </source>
</evidence>
<evidence type="ECO:0000256" key="2">
    <source>
        <dbReference type="ARBA" id="ARBA00022723"/>
    </source>
</evidence>
<keyword evidence="4 9" id="KW-0863">Zinc-finger</keyword>
<evidence type="ECO:0000313" key="13">
    <source>
        <dbReference type="Proteomes" id="UP001152523"/>
    </source>
</evidence>
<sequence length="231" mass="25928">MTMMMMMMKRSRMEVAADAEVLAMANCLDLLSRPRAADTTAAPSEWEFGCKTCKKRFRSFQALGGHMASHKRIRTVKKDEGKKIRHECPVCGLVFGLGQALGGHMRKHRADKVEVNGTIKSQEENMDGSNNYKKGKEDQVLLCDLNVIPQNSSDFPDLAGDISDVVDINYVGNTDQKTKREEEEELMDGGDSKKDKEDQVILFDLNMIPHSDDSLAHERADFPRAALNLFM</sequence>
<accession>A0AAV0FIB1</accession>
<evidence type="ECO:0000256" key="4">
    <source>
        <dbReference type="ARBA" id="ARBA00022771"/>
    </source>
</evidence>
<keyword evidence="6" id="KW-0805">Transcription regulation</keyword>
<dbReference type="Gene3D" id="3.30.160.60">
    <property type="entry name" value="Classic Zinc Finger"/>
    <property type="match status" value="1"/>
</dbReference>
<evidence type="ECO:0000256" key="5">
    <source>
        <dbReference type="ARBA" id="ARBA00022833"/>
    </source>
</evidence>
<feature type="domain" description="C2H2-type" evidence="11">
    <location>
        <begin position="86"/>
        <end position="113"/>
    </location>
</feature>
<keyword evidence="2" id="KW-0479">Metal-binding</keyword>
<dbReference type="PANTHER" id="PTHR26374:SF471">
    <property type="entry name" value="OS03G0279700 PROTEIN"/>
    <property type="match status" value="1"/>
</dbReference>
<dbReference type="PROSITE" id="PS50157">
    <property type="entry name" value="ZINC_FINGER_C2H2_2"/>
    <property type="match status" value="2"/>
</dbReference>
<dbReference type="InterPro" id="IPR036236">
    <property type="entry name" value="Znf_C2H2_sf"/>
</dbReference>